<protein>
    <submittedName>
        <fullName evidence="3">Uncharacterized protein</fullName>
    </submittedName>
</protein>
<evidence type="ECO:0000313" key="3">
    <source>
        <dbReference type="EMBL" id="SJL11720.1"/>
    </source>
</evidence>
<accession>A0A284RSJ1</accession>
<feature type="region of interest" description="Disordered" evidence="2">
    <location>
        <begin position="219"/>
        <end position="252"/>
    </location>
</feature>
<feature type="coiled-coil region" evidence="1">
    <location>
        <begin position="609"/>
        <end position="763"/>
    </location>
</feature>
<gene>
    <name evidence="3" type="ORF">ARMOST_15128</name>
</gene>
<evidence type="ECO:0000313" key="4">
    <source>
        <dbReference type="Proteomes" id="UP000219338"/>
    </source>
</evidence>
<feature type="compositionally biased region" description="Low complexity" evidence="2">
    <location>
        <begin position="894"/>
        <end position="921"/>
    </location>
</feature>
<sequence>MATAPGTVWEDRLHSNKKYNGTTTKIQIPHRNVPNHVGAPAGGSIFDAPLVDGDAAADKDVQMAPPECLLTPESPASTRQLRQNKRPSFVEQFSSLYNAGPGEDRDQWLTKLRNLYLGMTPERQTELVQKYSKESKWTDTWCGMVFLSIRKTPNRILVKHKVRGVKTLKHWDLVPTAAYPPCDNCAALGVVCEYGNRKTTRCCRECRLERKLCQQLPLDDSGDDEDEMVNDELQTSTGTEEPPSPTAASPSSQISLLGYRRGKPSNAQTIFLNIYNSGCDSPSKKSLWFRDMFDAYTQMTRMQQEDLANVCGKHNKEKWVNVLAGIVHINIRAREERPLIGTTVLNADISGWDVHPTYNEMRCKGCAADGINCEFAIQNVDRPGCRECLILGRECVDFHRPEPTTISLPGRTLRSRAETPATQEQPVQETLTARLRSAKSRIDEVKATPSSQPRAAAKRNTLRIPPAASSSQQDVASKHPGRISLRLPRTTRAENNTNDPKPKPKLKRSAIPLDPIPPSEDELDNNDDEGSISMGPPTFNLPVTFTSSGLTFAPGALESLSRQATPAPSFSLASAFRSPDPPSKRSRIDLDGRDVRYHTPMPVDEPPLYHKEDKLIERMEREVSRKDRELERKDQELEEMREKMRVEREGLLLLQGALEKDKEDRVQQREREREVVEMEREKERAAWRDASEAWKKEREAFERDIENWKLKVEEICVERDKFKADMDNMQKERDMDEGHLEDIARALQEMKARRKAVKEAEAAAVDDQSLDLLPAYMRLRIQTEPPLPQLKAWFPLPDDANTHDLKTSLCSTVQVLRAAKIKPGELTLELDGFELLDELASTGVVRDTDLIVIKGRQGANSKKRKAETESPVARDAKRLKPVLVSSDSDESTDSDSSTDPSSSDSSSSDSSSSTSSPSVVSVRKKPPPRPVMQQNHVPPGLGSQQTRSRNQRRRLKKKHDAEAAGSTPPAAPRPKDLSSTNGVPLGRKAPTENELSLSMFSLGNKNKKKGFKQKLTLSATPKIVFQAQTPRLVPPSERENLPTNVFVTSVDVEDGMWGKKAKKEAIEEAALDYGEEDIVEEGDAIDEEANKMWETVEAVFDSYPVITQPDQSHVGNLVAWKALALNPITFSPEVSLHLARVAAVNEDNAYIISRLVRPGWETGDEPTVDETIAWGDILTMGLKNACRE</sequence>
<feature type="compositionally biased region" description="Basic and acidic residues" evidence="2">
    <location>
        <begin position="866"/>
        <end position="878"/>
    </location>
</feature>
<name>A0A284RSJ1_ARMOS</name>
<dbReference type="OrthoDB" id="74813at2759"/>
<evidence type="ECO:0000256" key="1">
    <source>
        <dbReference type="SAM" id="Coils"/>
    </source>
</evidence>
<feature type="compositionally biased region" description="Low complexity" evidence="2">
    <location>
        <begin position="235"/>
        <end position="252"/>
    </location>
</feature>
<dbReference type="OMA" id="RCCRECR"/>
<proteinExistence type="predicted"/>
<feature type="region of interest" description="Disordered" evidence="2">
    <location>
        <begin position="402"/>
        <end position="540"/>
    </location>
</feature>
<dbReference type="EMBL" id="FUEG01000015">
    <property type="protein sequence ID" value="SJL11720.1"/>
    <property type="molecule type" value="Genomic_DNA"/>
</dbReference>
<feature type="compositionally biased region" description="Acidic residues" evidence="2">
    <location>
        <begin position="220"/>
        <end position="230"/>
    </location>
</feature>
<feature type="region of interest" description="Disordered" evidence="2">
    <location>
        <begin position="856"/>
        <end position="991"/>
    </location>
</feature>
<dbReference type="Proteomes" id="UP000219338">
    <property type="component" value="Unassembled WGS sequence"/>
</dbReference>
<feature type="region of interest" description="Disordered" evidence="2">
    <location>
        <begin position="1"/>
        <end position="22"/>
    </location>
</feature>
<organism evidence="3 4">
    <name type="scientific">Armillaria ostoyae</name>
    <name type="common">Armillaria root rot fungus</name>
    <dbReference type="NCBI Taxonomy" id="47428"/>
    <lineage>
        <taxon>Eukaryota</taxon>
        <taxon>Fungi</taxon>
        <taxon>Dikarya</taxon>
        <taxon>Basidiomycota</taxon>
        <taxon>Agaricomycotina</taxon>
        <taxon>Agaricomycetes</taxon>
        <taxon>Agaricomycetidae</taxon>
        <taxon>Agaricales</taxon>
        <taxon>Marasmiineae</taxon>
        <taxon>Physalacriaceae</taxon>
        <taxon>Armillaria</taxon>
    </lineage>
</organism>
<feature type="compositionally biased region" description="Acidic residues" evidence="2">
    <location>
        <begin position="519"/>
        <end position="530"/>
    </location>
</feature>
<evidence type="ECO:0000256" key="2">
    <source>
        <dbReference type="SAM" id="MobiDB-lite"/>
    </source>
</evidence>
<dbReference type="AlphaFoldDB" id="A0A284RSJ1"/>
<feature type="compositionally biased region" description="Polar residues" evidence="2">
    <location>
        <begin position="420"/>
        <end position="431"/>
    </location>
</feature>
<reference evidence="4" key="1">
    <citation type="journal article" date="2017" name="Nat. Ecol. Evol.">
        <title>Genome expansion and lineage-specific genetic innovations in the forest pathogenic fungi Armillaria.</title>
        <authorList>
            <person name="Sipos G."/>
            <person name="Prasanna A.N."/>
            <person name="Walter M.C."/>
            <person name="O'Connor E."/>
            <person name="Balint B."/>
            <person name="Krizsan K."/>
            <person name="Kiss B."/>
            <person name="Hess J."/>
            <person name="Varga T."/>
            <person name="Slot J."/>
            <person name="Riley R."/>
            <person name="Boka B."/>
            <person name="Rigling D."/>
            <person name="Barry K."/>
            <person name="Lee J."/>
            <person name="Mihaltcheva S."/>
            <person name="LaButti K."/>
            <person name="Lipzen A."/>
            <person name="Waldron R."/>
            <person name="Moloney N.M."/>
            <person name="Sperisen C."/>
            <person name="Kredics L."/>
            <person name="Vagvoelgyi C."/>
            <person name="Patrignani A."/>
            <person name="Fitzpatrick D."/>
            <person name="Nagy I."/>
            <person name="Doyle S."/>
            <person name="Anderson J.B."/>
            <person name="Grigoriev I.V."/>
            <person name="Gueldener U."/>
            <person name="Muensterkoetter M."/>
            <person name="Nagy L.G."/>
        </authorList>
    </citation>
    <scope>NUCLEOTIDE SEQUENCE [LARGE SCALE GENOMIC DNA]</scope>
    <source>
        <strain evidence="4">C18/9</strain>
    </source>
</reference>
<feature type="compositionally biased region" description="Basic residues" evidence="2">
    <location>
        <begin position="949"/>
        <end position="958"/>
    </location>
</feature>
<dbReference type="STRING" id="47428.A0A284RSJ1"/>
<keyword evidence="1" id="KW-0175">Coiled coil</keyword>
<keyword evidence="4" id="KW-1185">Reference proteome</keyword>